<evidence type="ECO:0000256" key="2">
    <source>
        <dbReference type="ARBA" id="ARBA00022552"/>
    </source>
</evidence>
<evidence type="ECO:0000256" key="6">
    <source>
        <dbReference type="HAMAP-Rule" id="MF_00074"/>
    </source>
</evidence>
<dbReference type="Gene3D" id="3.40.50.150">
    <property type="entry name" value="Vaccinia Virus protein VP39"/>
    <property type="match status" value="1"/>
</dbReference>
<evidence type="ECO:0000256" key="3">
    <source>
        <dbReference type="ARBA" id="ARBA00022603"/>
    </source>
</evidence>
<dbReference type="RefSeq" id="WP_024465424.1">
    <property type="nucleotide sequence ID" value="NZ_CP061839.1"/>
</dbReference>
<feature type="binding site" evidence="6">
    <location>
        <position position="165"/>
    </location>
    <ligand>
        <name>S-adenosyl-L-methionine</name>
        <dbReference type="ChEBI" id="CHEBI:59789"/>
    </ligand>
</feature>
<gene>
    <name evidence="6 7" type="primary">rsmG</name>
    <name evidence="7" type="ORF">IFE08_02085</name>
</gene>
<evidence type="ECO:0000313" key="8">
    <source>
        <dbReference type="Proteomes" id="UP000593915"/>
    </source>
</evidence>
<dbReference type="EMBL" id="CP061839">
    <property type="protein sequence ID" value="QOW61210.1"/>
    <property type="molecule type" value="Genomic_DNA"/>
</dbReference>
<keyword evidence="4 6" id="KW-0808">Transferase</keyword>
<name>A0A7S6WQ13_9SPIR</name>
<evidence type="ECO:0000256" key="4">
    <source>
        <dbReference type="ARBA" id="ARBA00022679"/>
    </source>
</evidence>
<comment type="caution">
    <text evidence="6">Lacks conserved residue(s) required for the propagation of feature annotation.</text>
</comment>
<dbReference type="InterPro" id="IPR029063">
    <property type="entry name" value="SAM-dependent_MTases_sf"/>
</dbReference>
<evidence type="ECO:0000256" key="1">
    <source>
        <dbReference type="ARBA" id="ARBA00022490"/>
    </source>
</evidence>
<dbReference type="InterPro" id="IPR003682">
    <property type="entry name" value="rRNA_ssu_MeTfrase_G"/>
</dbReference>
<keyword evidence="1 6" id="KW-0963">Cytoplasm</keyword>
<dbReference type="SUPFAM" id="SSF53335">
    <property type="entry name" value="S-adenosyl-L-methionine-dependent methyltransferases"/>
    <property type="match status" value="1"/>
</dbReference>
<dbReference type="HAMAP" id="MF_00074">
    <property type="entry name" value="16SrRNA_methyltr_G"/>
    <property type="match status" value="1"/>
</dbReference>
<accession>A0A7S6WQ13</accession>
<organism evidence="7 8">
    <name type="scientific">Treponema pedis</name>
    <dbReference type="NCBI Taxonomy" id="409322"/>
    <lineage>
        <taxon>Bacteria</taxon>
        <taxon>Pseudomonadati</taxon>
        <taxon>Spirochaetota</taxon>
        <taxon>Spirochaetia</taxon>
        <taxon>Spirochaetales</taxon>
        <taxon>Treponemataceae</taxon>
        <taxon>Treponema</taxon>
    </lineage>
</organism>
<dbReference type="GO" id="GO:0070043">
    <property type="term" value="F:rRNA (guanine-N7-)-methyltransferase activity"/>
    <property type="evidence" value="ECO:0007669"/>
    <property type="project" value="UniProtKB-UniRule"/>
</dbReference>
<keyword evidence="2 6" id="KW-0698">rRNA processing</keyword>
<dbReference type="CDD" id="cd02440">
    <property type="entry name" value="AdoMet_MTases"/>
    <property type="match status" value="1"/>
</dbReference>
<keyword evidence="5 6" id="KW-0949">S-adenosyl-L-methionine</keyword>
<comment type="similarity">
    <text evidence="6">Belongs to the methyltransferase superfamily. RNA methyltransferase RsmG family.</text>
</comment>
<dbReference type="NCBIfam" id="TIGR00138">
    <property type="entry name" value="rsmG_gidB"/>
    <property type="match status" value="1"/>
</dbReference>
<dbReference type="AlphaFoldDB" id="A0A7S6WQ13"/>
<evidence type="ECO:0000256" key="5">
    <source>
        <dbReference type="ARBA" id="ARBA00022691"/>
    </source>
</evidence>
<sequence>MKDILLKGFQELGIEDKEGKSSELLLLYLKEIKMFNTGFNLVKVKDDKELVISHILDSLSAYKFFNAEIQSLIKKSQTKIDIADAGSGAGFPGIPLACLFSSFSESERNSERTSPCVLFTLIERMKKRASFLQNVKAVLNLANIQVLEDEAENSPQNKFDIVTCRAFRTLDKHILHTLLNCTKQNGKLFLYKATEEKINEETELIKKENLKFKVEKLIVPFLKKERNLLIVEKNY</sequence>
<dbReference type="GO" id="GO:0005829">
    <property type="term" value="C:cytosol"/>
    <property type="evidence" value="ECO:0007669"/>
    <property type="project" value="TreeGrafter"/>
</dbReference>
<reference evidence="7 8" key="1">
    <citation type="submission" date="2020-09" db="EMBL/GenBank/DDBJ databases">
        <title>Characterization of Treponema spp. from bovine digital dermatitis in Korea.</title>
        <authorList>
            <person name="Espiritu H.M."/>
            <person name="Cho Y.I."/>
            <person name="Mamuad L."/>
        </authorList>
    </citation>
    <scope>NUCLEOTIDE SEQUENCE [LARGE SCALE GENOMIC DNA]</scope>
    <source>
        <strain evidence="7 8">KS1</strain>
    </source>
</reference>
<dbReference type="PANTHER" id="PTHR31760">
    <property type="entry name" value="S-ADENOSYL-L-METHIONINE-DEPENDENT METHYLTRANSFERASES SUPERFAMILY PROTEIN"/>
    <property type="match status" value="1"/>
</dbReference>
<protein>
    <recommendedName>
        <fullName evidence="6">Ribosomal RNA small subunit methyltransferase G</fullName>
        <ecNumber evidence="6">2.1.1.-</ecNumber>
    </recommendedName>
    <alternativeName>
        <fullName evidence="6">16S rRNA 7-methylguanosine methyltransferase</fullName>
        <shortName evidence="6">16S rRNA m7G methyltransferase</shortName>
    </alternativeName>
</protein>
<dbReference type="Pfam" id="PF02527">
    <property type="entry name" value="GidB"/>
    <property type="match status" value="1"/>
</dbReference>
<keyword evidence="3 6" id="KW-0489">Methyltransferase</keyword>
<feature type="binding site" evidence="6">
    <location>
        <position position="86"/>
    </location>
    <ligand>
        <name>S-adenosyl-L-methionine</name>
        <dbReference type="ChEBI" id="CHEBI:59789"/>
    </ligand>
</feature>
<dbReference type="Proteomes" id="UP000593915">
    <property type="component" value="Chromosome"/>
</dbReference>
<evidence type="ECO:0000313" key="7">
    <source>
        <dbReference type="EMBL" id="QOW61210.1"/>
    </source>
</evidence>
<comment type="subcellular location">
    <subcellularLocation>
        <location evidence="6">Cytoplasm</location>
    </subcellularLocation>
</comment>
<dbReference type="EC" id="2.1.1.-" evidence="6"/>
<dbReference type="PANTHER" id="PTHR31760:SF0">
    <property type="entry name" value="S-ADENOSYL-L-METHIONINE-DEPENDENT METHYLTRANSFERASES SUPERFAMILY PROTEIN"/>
    <property type="match status" value="1"/>
</dbReference>
<comment type="function">
    <text evidence="6">Specifically methylates the N7 position of a guanine in 16S rRNA.</text>
</comment>
<dbReference type="PIRSF" id="PIRSF003078">
    <property type="entry name" value="GidB"/>
    <property type="match status" value="1"/>
</dbReference>
<feature type="binding site" evidence="6">
    <location>
        <position position="91"/>
    </location>
    <ligand>
        <name>S-adenosyl-L-methionine</name>
        <dbReference type="ChEBI" id="CHEBI:59789"/>
    </ligand>
</feature>
<feature type="binding site" evidence="6">
    <location>
        <begin position="151"/>
        <end position="152"/>
    </location>
    <ligand>
        <name>S-adenosyl-L-methionine</name>
        <dbReference type="ChEBI" id="CHEBI:59789"/>
    </ligand>
</feature>
<proteinExistence type="inferred from homology"/>